<evidence type="ECO:0000313" key="1">
    <source>
        <dbReference type="EMBL" id="MCP8899654.1"/>
    </source>
</evidence>
<reference evidence="1" key="2">
    <citation type="submission" date="2023-01" db="EMBL/GenBank/DDBJ databases">
        <title>Gilvimarinus xylanilyticus HB14 isolated from Caulerpa lentillifera aquaculture base in Hainan, China.</title>
        <authorList>
            <person name="Zhang Y.-J."/>
        </authorList>
    </citation>
    <scope>NUCLEOTIDE SEQUENCE</scope>
    <source>
        <strain evidence="1">HB14</strain>
    </source>
</reference>
<dbReference type="AlphaFoldDB" id="A0A9X2KTU4"/>
<dbReference type="EMBL" id="JAMFTH010000002">
    <property type="protein sequence ID" value="MCP8899654.1"/>
    <property type="molecule type" value="Genomic_DNA"/>
</dbReference>
<evidence type="ECO:0000313" key="2">
    <source>
        <dbReference type="Proteomes" id="UP001139319"/>
    </source>
</evidence>
<dbReference type="Proteomes" id="UP001139319">
    <property type="component" value="Unassembled WGS sequence"/>
</dbReference>
<gene>
    <name evidence="1" type="ORF">M6D89_10110</name>
</gene>
<dbReference type="InterPro" id="IPR023393">
    <property type="entry name" value="START-like_dom_sf"/>
</dbReference>
<dbReference type="RefSeq" id="WP_253967944.1">
    <property type="nucleotide sequence ID" value="NZ_JAMFTH010000002.1"/>
</dbReference>
<dbReference type="SUPFAM" id="SSF55961">
    <property type="entry name" value="Bet v1-like"/>
    <property type="match status" value="1"/>
</dbReference>
<dbReference type="Gene3D" id="3.30.530.20">
    <property type="match status" value="1"/>
</dbReference>
<keyword evidence="2" id="KW-1185">Reference proteome</keyword>
<reference evidence="1" key="1">
    <citation type="submission" date="2022-05" db="EMBL/GenBank/DDBJ databases">
        <authorList>
            <person name="Sun H.-N."/>
        </authorList>
    </citation>
    <scope>NUCLEOTIDE SEQUENCE</scope>
    <source>
        <strain evidence="1">HB14</strain>
    </source>
</reference>
<organism evidence="1 2">
    <name type="scientific">Gilvimarinus xylanilyticus</name>
    <dbReference type="NCBI Taxonomy" id="2944139"/>
    <lineage>
        <taxon>Bacteria</taxon>
        <taxon>Pseudomonadati</taxon>
        <taxon>Pseudomonadota</taxon>
        <taxon>Gammaproteobacteria</taxon>
        <taxon>Cellvibrionales</taxon>
        <taxon>Cellvibrionaceae</taxon>
        <taxon>Gilvimarinus</taxon>
    </lineage>
</organism>
<accession>A0A9X2KTU4</accession>
<name>A0A9X2KTU4_9GAMM</name>
<comment type="caution">
    <text evidence="1">The sequence shown here is derived from an EMBL/GenBank/DDBJ whole genome shotgun (WGS) entry which is preliminary data.</text>
</comment>
<protein>
    <submittedName>
        <fullName evidence="1">SRPBCC family protein</fullName>
    </submittedName>
</protein>
<proteinExistence type="predicted"/>
<sequence>MIDVTLLLLFTLIYLVLIGKARDKVSIFNTKCSCASARISRVDLICAFKTGQYNYFGHSGNCAMNVETLSVAINVPADKVYGFVRDPNNLPRWVPFFESVAPGQDGVWNVVTPDGPAGFEFAPDNNLGVLDHRIRFSSGATLINPMRVVANGAGCALMFTVFQNKGMTDARFQEDMRLVEKDLNTIRLLLE</sequence>